<dbReference type="AlphaFoldDB" id="A0A3N2BYS8"/>
<dbReference type="Gene3D" id="1.20.1250.20">
    <property type="entry name" value="MFS general substrate transporter like domains"/>
    <property type="match status" value="1"/>
</dbReference>
<sequence length="408" mass="41564">MTTDEKLDAPRTGSVPTTNAALSDAPRTRTAWAAVAVMMATSFVLVLAEFLPPSLLPSMAASLGITEGQAGQAVTATAFIGFLTAPTIGILVPRLDRRLLLVLLAAAAAVSSALVAISADFVMLLIARLLLGAALGAFWAMSIAIAARLSAPHHLGRAIMLVNTGTTVATVAGVPVGTYLGSVMDWRLIFAGVAVITAVVAVALRLVLPPVAPAPSSGGLRSLVDTLRVPGIRVGLTGHILTVLGHFIAFTYIRLAIERVPDLDAAGVAVLLAAFGLGGVVGNFVIGLLVDRHLAALRYVVPAFIGISIALVTLFPGQPWIVTIAITTWGMGFGAWLTTLSTWMGRLVPDRMESGGGLVVAGFQLAITVGAGAGGLLVDAVGIVPALTVAAISAIVGGIVFGSARTAR</sequence>
<dbReference type="SUPFAM" id="SSF103473">
    <property type="entry name" value="MFS general substrate transporter"/>
    <property type="match status" value="1"/>
</dbReference>
<dbReference type="GO" id="GO:0022857">
    <property type="term" value="F:transmembrane transporter activity"/>
    <property type="evidence" value="ECO:0007669"/>
    <property type="project" value="InterPro"/>
</dbReference>
<evidence type="ECO:0000256" key="7">
    <source>
        <dbReference type="SAM" id="Phobius"/>
    </source>
</evidence>
<keyword evidence="3 7" id="KW-0812">Transmembrane</keyword>
<evidence type="ECO:0000256" key="6">
    <source>
        <dbReference type="SAM" id="MobiDB-lite"/>
    </source>
</evidence>
<feature type="transmembrane region" description="Helical" evidence="7">
    <location>
        <begin position="31"/>
        <end position="51"/>
    </location>
</feature>
<dbReference type="Proteomes" id="UP000266915">
    <property type="component" value="Unassembled WGS sequence"/>
</dbReference>
<feature type="domain" description="Major facilitator superfamily (MFS) profile" evidence="8">
    <location>
        <begin position="34"/>
        <end position="408"/>
    </location>
</feature>
<comment type="caution">
    <text evidence="9">The sequence shown here is derived from an EMBL/GenBank/DDBJ whole genome shotgun (WGS) entry which is preliminary data.</text>
</comment>
<dbReference type="PROSITE" id="PS50850">
    <property type="entry name" value="MFS"/>
    <property type="match status" value="1"/>
</dbReference>
<dbReference type="InterPro" id="IPR050189">
    <property type="entry name" value="MFS_Efflux_Transporters"/>
</dbReference>
<dbReference type="CDD" id="cd17324">
    <property type="entry name" value="MFS_NepI_like"/>
    <property type="match status" value="1"/>
</dbReference>
<feature type="transmembrane region" description="Helical" evidence="7">
    <location>
        <begin position="383"/>
        <end position="404"/>
    </location>
</feature>
<feature type="transmembrane region" description="Helical" evidence="7">
    <location>
        <begin position="265"/>
        <end position="289"/>
    </location>
</feature>
<keyword evidence="5 7" id="KW-0472">Membrane</keyword>
<dbReference type="GO" id="GO:0005886">
    <property type="term" value="C:plasma membrane"/>
    <property type="evidence" value="ECO:0007669"/>
    <property type="project" value="UniProtKB-SubCell"/>
</dbReference>
<comment type="subcellular location">
    <subcellularLocation>
        <location evidence="1">Cell membrane</location>
        <topology evidence="1">Multi-pass membrane protein</topology>
    </subcellularLocation>
</comment>
<dbReference type="Pfam" id="PF07690">
    <property type="entry name" value="MFS_1"/>
    <property type="match status" value="1"/>
</dbReference>
<dbReference type="InterPro" id="IPR036259">
    <property type="entry name" value="MFS_trans_sf"/>
</dbReference>
<dbReference type="InterPro" id="IPR011701">
    <property type="entry name" value="MFS"/>
</dbReference>
<feature type="transmembrane region" description="Helical" evidence="7">
    <location>
        <begin position="229"/>
        <end position="253"/>
    </location>
</feature>
<evidence type="ECO:0000256" key="5">
    <source>
        <dbReference type="ARBA" id="ARBA00023136"/>
    </source>
</evidence>
<feature type="transmembrane region" description="Helical" evidence="7">
    <location>
        <begin position="355"/>
        <end position="377"/>
    </location>
</feature>
<feature type="transmembrane region" description="Helical" evidence="7">
    <location>
        <begin position="158"/>
        <end position="180"/>
    </location>
</feature>
<feature type="transmembrane region" description="Helical" evidence="7">
    <location>
        <begin position="71"/>
        <end position="92"/>
    </location>
</feature>
<feature type="transmembrane region" description="Helical" evidence="7">
    <location>
        <begin position="186"/>
        <end position="208"/>
    </location>
</feature>
<protein>
    <submittedName>
        <fullName evidence="9">Putative MFS family arabinose efflux permease</fullName>
    </submittedName>
</protein>
<keyword evidence="4 7" id="KW-1133">Transmembrane helix</keyword>
<evidence type="ECO:0000313" key="9">
    <source>
        <dbReference type="EMBL" id="ROR80382.1"/>
    </source>
</evidence>
<dbReference type="InterPro" id="IPR020846">
    <property type="entry name" value="MFS_dom"/>
</dbReference>
<accession>A0A3N2BYS8</accession>
<keyword evidence="10" id="KW-1185">Reference proteome</keyword>
<evidence type="ECO:0000256" key="2">
    <source>
        <dbReference type="ARBA" id="ARBA00022475"/>
    </source>
</evidence>
<dbReference type="EMBL" id="RKHL01000001">
    <property type="protein sequence ID" value="ROR80382.1"/>
    <property type="molecule type" value="Genomic_DNA"/>
</dbReference>
<evidence type="ECO:0000256" key="1">
    <source>
        <dbReference type="ARBA" id="ARBA00004651"/>
    </source>
</evidence>
<gene>
    <name evidence="9" type="ORF">EDD42_0423</name>
</gene>
<feature type="transmembrane region" description="Helical" evidence="7">
    <location>
        <begin position="296"/>
        <end position="315"/>
    </location>
</feature>
<feature type="transmembrane region" description="Helical" evidence="7">
    <location>
        <begin position="125"/>
        <end position="146"/>
    </location>
</feature>
<feature type="transmembrane region" description="Helical" evidence="7">
    <location>
        <begin position="321"/>
        <end position="343"/>
    </location>
</feature>
<proteinExistence type="predicted"/>
<evidence type="ECO:0000313" key="10">
    <source>
        <dbReference type="Proteomes" id="UP000266915"/>
    </source>
</evidence>
<dbReference type="PANTHER" id="PTHR43124">
    <property type="entry name" value="PURINE EFFLUX PUMP PBUE"/>
    <property type="match status" value="1"/>
</dbReference>
<reference evidence="9 10" key="1">
    <citation type="submission" date="2018-11" db="EMBL/GenBank/DDBJ databases">
        <title>Sequencing the genomes of 1000 actinobacteria strains.</title>
        <authorList>
            <person name="Klenk H.-P."/>
        </authorList>
    </citation>
    <scope>NUCLEOTIDE SEQUENCE [LARGE SCALE GENOMIC DNA]</scope>
    <source>
        <strain evidence="9 10">DSM 14012</strain>
    </source>
</reference>
<evidence type="ECO:0000256" key="3">
    <source>
        <dbReference type="ARBA" id="ARBA00022692"/>
    </source>
</evidence>
<dbReference type="RefSeq" id="WP_085512090.1">
    <property type="nucleotide sequence ID" value="NZ_FXAP01000003.1"/>
</dbReference>
<keyword evidence="2" id="KW-1003">Cell membrane</keyword>
<evidence type="ECO:0000259" key="8">
    <source>
        <dbReference type="PROSITE" id="PS50850"/>
    </source>
</evidence>
<organism evidence="9 10">
    <name type="scientific">Plantibacter flavus</name>
    <dbReference type="NCBI Taxonomy" id="150123"/>
    <lineage>
        <taxon>Bacteria</taxon>
        <taxon>Bacillati</taxon>
        <taxon>Actinomycetota</taxon>
        <taxon>Actinomycetes</taxon>
        <taxon>Micrococcales</taxon>
        <taxon>Microbacteriaceae</taxon>
        <taxon>Plantibacter</taxon>
    </lineage>
</organism>
<dbReference type="PANTHER" id="PTHR43124:SF5">
    <property type="entry name" value="PURINE RIBONUCLEOSIDE EFFLUX PUMP NEPI"/>
    <property type="match status" value="1"/>
</dbReference>
<feature type="transmembrane region" description="Helical" evidence="7">
    <location>
        <begin position="99"/>
        <end position="119"/>
    </location>
</feature>
<feature type="region of interest" description="Disordered" evidence="6">
    <location>
        <begin position="1"/>
        <end position="20"/>
    </location>
</feature>
<name>A0A3N2BYS8_9MICO</name>
<evidence type="ECO:0000256" key="4">
    <source>
        <dbReference type="ARBA" id="ARBA00022989"/>
    </source>
</evidence>